<dbReference type="AlphaFoldDB" id="A0A9I9EGG0"/>
<dbReference type="EnsemblPlants" id="MELO3C033425.2.1">
    <property type="protein sequence ID" value="MELO3C033425.2.1"/>
    <property type="gene ID" value="MELO3C033425.2"/>
</dbReference>
<name>A0A9I9EGG0_CUCME</name>
<sequence length="103" mass="11946">MTKTHLLNAYTFIFTTPNAPLNSKKSQKVQNLGQIPFSDSKIHKYNLGYCQNFPFSLFSDRHREPTVSGVQFPRLIPLRFHHFSIAFLQNQYPEQFSSAKPRG</sequence>
<protein>
    <submittedName>
        <fullName evidence="1">Uncharacterized protein</fullName>
    </submittedName>
</protein>
<evidence type="ECO:0000313" key="1">
    <source>
        <dbReference type="EnsemblPlants" id="MELO3C033425.2.1"/>
    </source>
</evidence>
<organism evidence="1">
    <name type="scientific">Cucumis melo</name>
    <name type="common">Muskmelon</name>
    <dbReference type="NCBI Taxonomy" id="3656"/>
    <lineage>
        <taxon>Eukaryota</taxon>
        <taxon>Viridiplantae</taxon>
        <taxon>Streptophyta</taxon>
        <taxon>Embryophyta</taxon>
        <taxon>Tracheophyta</taxon>
        <taxon>Spermatophyta</taxon>
        <taxon>Magnoliopsida</taxon>
        <taxon>eudicotyledons</taxon>
        <taxon>Gunneridae</taxon>
        <taxon>Pentapetalae</taxon>
        <taxon>rosids</taxon>
        <taxon>fabids</taxon>
        <taxon>Cucurbitales</taxon>
        <taxon>Cucurbitaceae</taxon>
        <taxon>Benincaseae</taxon>
        <taxon>Cucumis</taxon>
    </lineage>
</organism>
<dbReference type="Gramene" id="MELO3C033425.2.1">
    <property type="protein sequence ID" value="MELO3C033425.2.1"/>
    <property type="gene ID" value="MELO3C033425.2"/>
</dbReference>
<proteinExistence type="predicted"/>
<reference evidence="1" key="1">
    <citation type="submission" date="2023-03" db="UniProtKB">
        <authorList>
            <consortium name="EnsemblPlants"/>
        </authorList>
    </citation>
    <scope>IDENTIFICATION</scope>
</reference>
<accession>A0A9I9EGG0</accession>